<evidence type="ECO:0000256" key="2">
    <source>
        <dbReference type="ARBA" id="ARBA00022771"/>
    </source>
</evidence>
<dbReference type="Gene3D" id="3.30.40.10">
    <property type="entry name" value="Zinc/RING finger domain, C3HC4 (zinc finger)"/>
    <property type="match status" value="1"/>
</dbReference>
<evidence type="ECO:0000256" key="1">
    <source>
        <dbReference type="ARBA" id="ARBA00022723"/>
    </source>
</evidence>
<dbReference type="InterPro" id="IPR001841">
    <property type="entry name" value="Znf_RING"/>
</dbReference>
<keyword evidence="7" id="KW-0012">Acyltransferase</keyword>
<dbReference type="Pfam" id="PF13445">
    <property type="entry name" value="zf-RING_UBOX"/>
    <property type="match status" value="1"/>
</dbReference>
<dbReference type="PROSITE" id="PS50119">
    <property type="entry name" value="ZF_BBOX"/>
    <property type="match status" value="1"/>
</dbReference>
<dbReference type="Gene3D" id="3.30.160.60">
    <property type="entry name" value="Classic Zinc Finger"/>
    <property type="match status" value="1"/>
</dbReference>
<dbReference type="CDD" id="cd19757">
    <property type="entry name" value="Bbox1"/>
    <property type="match status" value="1"/>
</dbReference>
<proteinExistence type="predicted"/>
<dbReference type="SUPFAM" id="SSF57850">
    <property type="entry name" value="RING/U-box"/>
    <property type="match status" value="1"/>
</dbReference>
<keyword evidence="1" id="KW-0479">Metal-binding</keyword>
<dbReference type="PROSITE" id="PS00518">
    <property type="entry name" value="ZF_RING_1"/>
    <property type="match status" value="1"/>
</dbReference>
<dbReference type="GO" id="GO:0008270">
    <property type="term" value="F:zinc ion binding"/>
    <property type="evidence" value="ECO:0007669"/>
    <property type="project" value="UniProtKB-KW"/>
</dbReference>
<dbReference type="PANTHER" id="PTHR25462">
    <property type="entry name" value="BONUS, ISOFORM C-RELATED"/>
    <property type="match status" value="1"/>
</dbReference>
<keyword evidence="2 4" id="KW-0863">Zinc-finger</keyword>
<feature type="domain" description="B box-type" evidence="6">
    <location>
        <begin position="94"/>
        <end position="144"/>
    </location>
</feature>
<dbReference type="GO" id="GO:0061630">
    <property type="term" value="F:ubiquitin protein ligase activity"/>
    <property type="evidence" value="ECO:0007669"/>
    <property type="project" value="UniProtKB-EC"/>
</dbReference>
<dbReference type="Gene3D" id="4.10.830.40">
    <property type="match status" value="1"/>
</dbReference>
<dbReference type="PROSITE" id="PS50089">
    <property type="entry name" value="ZF_RING_2"/>
    <property type="match status" value="1"/>
</dbReference>
<dbReference type="InterPro" id="IPR017907">
    <property type="entry name" value="Znf_RING_CS"/>
</dbReference>
<dbReference type="OrthoDB" id="10066958at2759"/>
<keyword evidence="3" id="KW-0862">Zinc</keyword>
<dbReference type="AlphaFoldDB" id="A0A6J8AU30"/>
<evidence type="ECO:0000259" key="6">
    <source>
        <dbReference type="PROSITE" id="PS50119"/>
    </source>
</evidence>
<accession>A0A6J8AU30</accession>
<evidence type="ECO:0000313" key="8">
    <source>
        <dbReference type="Proteomes" id="UP000507470"/>
    </source>
</evidence>
<sequence>MKRGEFSDLLTCTICLETFKQPMYLPCVHTFCKPCISTYIVSTVKGEKPEGLKCPVCRRLVPIRDNIENPETWARTLPGNHFVVSMIDRKAIRKAEKFCNTCSNKSISQKAISWCSVCDEAYCYTCESNHRTYKMARNHKIVSIKDINEDVSISNICAFVACDEHPDKTIETYCKDHFKPCCTICVTVHHRKCEQVITIDEAVSGVKESKKAHELIQQLKEKSYALEGIIQNRNKNKTNFEKGIDVILIEITNMGKKLNEKLDKLE</sequence>
<dbReference type="PANTHER" id="PTHR25462:SF296">
    <property type="entry name" value="MEIOTIC P26, ISOFORM F"/>
    <property type="match status" value="1"/>
</dbReference>
<evidence type="ECO:0000313" key="7">
    <source>
        <dbReference type="EMBL" id="CAC5373687.1"/>
    </source>
</evidence>
<keyword evidence="8" id="KW-1185">Reference proteome</keyword>
<dbReference type="EMBL" id="CACVKT020001936">
    <property type="protein sequence ID" value="CAC5373687.1"/>
    <property type="molecule type" value="Genomic_DNA"/>
</dbReference>
<dbReference type="SMART" id="SM00184">
    <property type="entry name" value="RING"/>
    <property type="match status" value="1"/>
</dbReference>
<evidence type="ECO:0000256" key="4">
    <source>
        <dbReference type="PROSITE-ProRule" id="PRU00024"/>
    </source>
</evidence>
<reference evidence="7 8" key="1">
    <citation type="submission" date="2020-06" db="EMBL/GenBank/DDBJ databases">
        <authorList>
            <person name="Li R."/>
            <person name="Bekaert M."/>
        </authorList>
    </citation>
    <scope>NUCLEOTIDE SEQUENCE [LARGE SCALE GENOMIC DNA]</scope>
    <source>
        <strain evidence="8">wild</strain>
    </source>
</reference>
<dbReference type="InterPro" id="IPR013083">
    <property type="entry name" value="Znf_RING/FYVE/PHD"/>
</dbReference>
<name>A0A6J8AU30_MYTCO</name>
<gene>
    <name evidence="7" type="ORF">MCOR_11357</name>
</gene>
<dbReference type="InterPro" id="IPR027370">
    <property type="entry name" value="Znf-RING_euk"/>
</dbReference>
<evidence type="ECO:0000256" key="3">
    <source>
        <dbReference type="ARBA" id="ARBA00022833"/>
    </source>
</evidence>
<dbReference type="Proteomes" id="UP000507470">
    <property type="component" value="Unassembled WGS sequence"/>
</dbReference>
<dbReference type="InterPro" id="IPR000315">
    <property type="entry name" value="Znf_B-box"/>
</dbReference>
<dbReference type="EC" id="2.3.2.27" evidence="7"/>
<dbReference type="InterPro" id="IPR047153">
    <property type="entry name" value="TRIM45/56/19-like"/>
</dbReference>
<dbReference type="SUPFAM" id="SSF57845">
    <property type="entry name" value="B-box zinc-binding domain"/>
    <property type="match status" value="1"/>
</dbReference>
<keyword evidence="7" id="KW-0808">Transferase</keyword>
<feature type="domain" description="RING-type" evidence="5">
    <location>
        <begin position="12"/>
        <end position="58"/>
    </location>
</feature>
<protein>
    <submittedName>
        <fullName evidence="7">TRIM56</fullName>
        <ecNumber evidence="7">2.3.2.27</ecNumber>
    </submittedName>
</protein>
<dbReference type="SMART" id="SM00336">
    <property type="entry name" value="BBOX"/>
    <property type="match status" value="1"/>
</dbReference>
<evidence type="ECO:0000259" key="5">
    <source>
        <dbReference type="PROSITE" id="PS50089"/>
    </source>
</evidence>
<organism evidence="7 8">
    <name type="scientific">Mytilus coruscus</name>
    <name type="common">Sea mussel</name>
    <dbReference type="NCBI Taxonomy" id="42192"/>
    <lineage>
        <taxon>Eukaryota</taxon>
        <taxon>Metazoa</taxon>
        <taxon>Spiralia</taxon>
        <taxon>Lophotrochozoa</taxon>
        <taxon>Mollusca</taxon>
        <taxon>Bivalvia</taxon>
        <taxon>Autobranchia</taxon>
        <taxon>Pteriomorphia</taxon>
        <taxon>Mytilida</taxon>
        <taxon>Mytiloidea</taxon>
        <taxon>Mytilidae</taxon>
        <taxon>Mytilinae</taxon>
        <taxon>Mytilus</taxon>
    </lineage>
</organism>